<dbReference type="EMBL" id="UINC01119932">
    <property type="protein sequence ID" value="SVC94084.1"/>
    <property type="molecule type" value="Genomic_DNA"/>
</dbReference>
<gene>
    <name evidence="1" type="ORF">METZ01_LOCUS346938</name>
</gene>
<protein>
    <submittedName>
        <fullName evidence="1">Uncharacterized protein</fullName>
    </submittedName>
</protein>
<sequence length="61" mass="6555">HRMIAMTSMTLGLVLTALGFYDLLFDSPPSSTTASLSEQDESSTDYQILVSPQSVGLQVGF</sequence>
<accession>A0A382R8P0</accession>
<name>A0A382R8P0_9ZZZZ</name>
<feature type="non-terminal residue" evidence="1">
    <location>
        <position position="1"/>
    </location>
</feature>
<evidence type="ECO:0000313" key="1">
    <source>
        <dbReference type="EMBL" id="SVC94084.1"/>
    </source>
</evidence>
<organism evidence="1">
    <name type="scientific">marine metagenome</name>
    <dbReference type="NCBI Taxonomy" id="408172"/>
    <lineage>
        <taxon>unclassified sequences</taxon>
        <taxon>metagenomes</taxon>
        <taxon>ecological metagenomes</taxon>
    </lineage>
</organism>
<dbReference type="AlphaFoldDB" id="A0A382R8P0"/>
<reference evidence="1" key="1">
    <citation type="submission" date="2018-05" db="EMBL/GenBank/DDBJ databases">
        <authorList>
            <person name="Lanie J.A."/>
            <person name="Ng W.-L."/>
            <person name="Kazmierczak K.M."/>
            <person name="Andrzejewski T.M."/>
            <person name="Davidsen T.M."/>
            <person name="Wayne K.J."/>
            <person name="Tettelin H."/>
            <person name="Glass J.I."/>
            <person name="Rusch D."/>
            <person name="Podicherti R."/>
            <person name="Tsui H.-C.T."/>
            <person name="Winkler M.E."/>
        </authorList>
    </citation>
    <scope>NUCLEOTIDE SEQUENCE</scope>
</reference>
<proteinExistence type="predicted"/>